<evidence type="ECO:0000313" key="5">
    <source>
        <dbReference type="Proteomes" id="UP001605036"/>
    </source>
</evidence>
<dbReference type="InterPro" id="IPR045851">
    <property type="entry name" value="AMP-bd_C_sf"/>
</dbReference>
<dbReference type="PRINTS" id="PR00154">
    <property type="entry name" value="AMPBINDING"/>
</dbReference>
<dbReference type="NCBIfam" id="TIGR01733">
    <property type="entry name" value="AA-adenyl-dom"/>
    <property type="match status" value="1"/>
</dbReference>
<dbReference type="NCBIfam" id="TIGR01746">
    <property type="entry name" value="Thioester-redct"/>
    <property type="match status" value="1"/>
</dbReference>
<dbReference type="SUPFAM" id="SSF47336">
    <property type="entry name" value="ACP-like"/>
    <property type="match status" value="1"/>
</dbReference>
<dbReference type="Pfam" id="PF13193">
    <property type="entry name" value="AMP-binding_C"/>
    <property type="match status" value="1"/>
</dbReference>
<dbReference type="PANTHER" id="PTHR44845">
    <property type="entry name" value="CARRIER DOMAIN-CONTAINING PROTEIN"/>
    <property type="match status" value="1"/>
</dbReference>
<dbReference type="FunFam" id="3.40.50.980:FF:000001">
    <property type="entry name" value="Non-ribosomal peptide synthetase"/>
    <property type="match status" value="1"/>
</dbReference>
<dbReference type="PROSITE" id="PS00012">
    <property type="entry name" value="PHOSPHOPANTETHEINE"/>
    <property type="match status" value="1"/>
</dbReference>
<dbReference type="InterPro" id="IPR000873">
    <property type="entry name" value="AMP-dep_synth/lig_dom"/>
</dbReference>
<dbReference type="Proteomes" id="UP001605036">
    <property type="component" value="Unassembled WGS sequence"/>
</dbReference>
<dbReference type="InterPro" id="IPR010071">
    <property type="entry name" value="AA_adenyl_dom"/>
</dbReference>
<dbReference type="InterPro" id="IPR036736">
    <property type="entry name" value="ACP-like_sf"/>
</dbReference>
<dbReference type="CDD" id="cd05235">
    <property type="entry name" value="SDR_e1"/>
    <property type="match status" value="1"/>
</dbReference>
<dbReference type="Pfam" id="PF00550">
    <property type="entry name" value="PP-binding"/>
    <property type="match status" value="1"/>
</dbReference>
<evidence type="ECO:0000256" key="2">
    <source>
        <dbReference type="ARBA" id="ARBA00022553"/>
    </source>
</evidence>
<protein>
    <recommendedName>
        <fullName evidence="3">Carrier domain-containing protein</fullName>
    </recommendedName>
</protein>
<dbReference type="InterPro" id="IPR009081">
    <property type="entry name" value="PP-bd_ACP"/>
</dbReference>
<reference evidence="4 5" key="1">
    <citation type="submission" date="2024-09" db="EMBL/GenBank/DDBJ databases">
        <title>Chromosome-scale assembly of Riccia fluitans.</title>
        <authorList>
            <person name="Paukszto L."/>
            <person name="Sawicki J."/>
            <person name="Karawczyk K."/>
            <person name="Piernik-Szablinska J."/>
            <person name="Szczecinska M."/>
            <person name="Mazdziarz M."/>
        </authorList>
    </citation>
    <scope>NUCLEOTIDE SEQUENCE [LARGE SCALE GENOMIC DNA]</scope>
    <source>
        <strain evidence="4">Rf_01</strain>
        <tissue evidence="4">Aerial parts of the thallus</tissue>
    </source>
</reference>
<dbReference type="CDD" id="cd05930">
    <property type="entry name" value="A_NRPS"/>
    <property type="match status" value="1"/>
</dbReference>
<accession>A0ABD1YDJ5</accession>
<dbReference type="InterPro" id="IPR010080">
    <property type="entry name" value="Thioester_reductase-like_dom"/>
</dbReference>
<dbReference type="Gene3D" id="3.40.50.12780">
    <property type="entry name" value="N-terminal domain of ligase-like"/>
    <property type="match status" value="1"/>
</dbReference>
<dbReference type="EMBL" id="JBHFFA010000004">
    <property type="protein sequence ID" value="KAL2628748.1"/>
    <property type="molecule type" value="Genomic_DNA"/>
</dbReference>
<dbReference type="Gene3D" id="3.30.300.30">
    <property type="match status" value="1"/>
</dbReference>
<keyword evidence="5" id="KW-1185">Reference proteome</keyword>
<evidence type="ECO:0000256" key="1">
    <source>
        <dbReference type="ARBA" id="ARBA00022450"/>
    </source>
</evidence>
<dbReference type="Gene3D" id="3.40.50.720">
    <property type="entry name" value="NAD(P)-binding Rossmann-like Domain"/>
    <property type="match status" value="1"/>
</dbReference>
<organism evidence="4 5">
    <name type="scientific">Riccia fluitans</name>
    <dbReference type="NCBI Taxonomy" id="41844"/>
    <lineage>
        <taxon>Eukaryota</taxon>
        <taxon>Viridiplantae</taxon>
        <taxon>Streptophyta</taxon>
        <taxon>Embryophyta</taxon>
        <taxon>Marchantiophyta</taxon>
        <taxon>Marchantiopsida</taxon>
        <taxon>Marchantiidae</taxon>
        <taxon>Marchantiales</taxon>
        <taxon>Ricciaceae</taxon>
        <taxon>Riccia</taxon>
    </lineage>
</organism>
<dbReference type="PROSITE" id="PS50075">
    <property type="entry name" value="CARRIER"/>
    <property type="match status" value="1"/>
</dbReference>
<sequence>MELEYRTVVTLLRKVCQENATNLALVGTRDVSWSYAEMGERIRALSRHLVKIVGVRPGQAVGLCMDRSFDHIAAVFAVLDAGGIYVPMDPELPQQRLAYMVKDAQLAVILTQRRYILDLENILSQHQEIISPQLVLVDGLIDKLTSSLTIQVSSDLEMLPEPHVEDLAYMIYTSGSTGEPKGVMVPHRGLLALSVAAAETWELRKAESRMLQFSSHSFDASICEIFPALCSGAVLVLGSCEELLPGHQLAEFIRNQRVTTTLLPPSVMATLNDFSSSLPLLRTIIAGGEACSLALARKWSTPERKFINAYGPSECTGISTMHVFDATSDDLKTVPLGEPLPGWQVHLLNDRLQPVQDGEVGEIYISGVGLSLGYHNKPRMTSKYFISHPMVGTALYRSGDLGVRRCASKGLLEFAGRVDNQIKINGFRVELGAVEQALCEHPVVEYAAVKAVEANGDGSNHMLVAYVVLKVQEDAESQITSEFLNYFLLDRLPKYMVPVIYVTMDALPLTANRGKVDRKALPHHSTLPCLHRSSQTNSARGPDIELEVNSELQLMKADCCALFEKVLNLGPGIVKKDSSFFHLGGSSLWVAKLVHEVQDTFDVELLSWQIYKHPTPEQLTFCIIQTQKSQAGSESSSRVQEVDAEELLKEGFSLDKSLCPIEGLKTSSSIALVTGVTGFLGAFLLENLLSENSFQVIYCLIRGTSPAHAWDRLLATRKKYGLQTKTPVSNIELVMLAGDVQQSKLGLSDEVYSQLSDHVDVIYHVAADTNYIRPYREMRQPNVEGTRNILHFAATRPSIKTLHYVSTIGLFGSLSGFTCSTLDENFNIQECLPFFSQGETGYTKSKWVAEVMVLDFMSRGFPVSIYRPGFIEAHSVTGVANIDDMMCRYIKGCIQMGSYPNLPRKYWEPIPVNFAADAITYISLREAPGQIYNLVPNREREMGNRAIFQCLTKDGRCKVQELSIQHWLDALAKIPPSNALYPLIAYLSERIHENRYTPLEMPVAKFGFENTRRALQSSDIEIPAFDENLLRRYVQFLDT</sequence>
<dbReference type="Pfam" id="PF07993">
    <property type="entry name" value="NAD_binding_4"/>
    <property type="match status" value="1"/>
</dbReference>
<keyword evidence="2" id="KW-0597">Phosphoprotein</keyword>
<dbReference type="InterPro" id="IPR036291">
    <property type="entry name" value="NAD(P)-bd_dom_sf"/>
</dbReference>
<evidence type="ECO:0000313" key="4">
    <source>
        <dbReference type="EMBL" id="KAL2628748.1"/>
    </source>
</evidence>
<dbReference type="PROSITE" id="PS00455">
    <property type="entry name" value="AMP_BINDING"/>
    <property type="match status" value="1"/>
</dbReference>
<dbReference type="InterPro" id="IPR013120">
    <property type="entry name" value="FAR_NAD-bd"/>
</dbReference>
<proteinExistence type="predicted"/>
<name>A0ABD1YDJ5_9MARC</name>
<dbReference type="SUPFAM" id="SSF56801">
    <property type="entry name" value="Acetyl-CoA synthetase-like"/>
    <property type="match status" value="1"/>
</dbReference>
<dbReference type="PANTHER" id="PTHR44845:SF6">
    <property type="entry name" value="BETA-ALANINE-ACTIVATING ENZYME"/>
    <property type="match status" value="1"/>
</dbReference>
<evidence type="ECO:0000259" key="3">
    <source>
        <dbReference type="PROSITE" id="PS50075"/>
    </source>
</evidence>
<dbReference type="SUPFAM" id="SSF51735">
    <property type="entry name" value="NAD(P)-binding Rossmann-fold domains"/>
    <property type="match status" value="1"/>
</dbReference>
<dbReference type="InterPro" id="IPR006162">
    <property type="entry name" value="Ppantetheine_attach_site"/>
</dbReference>
<dbReference type="Pfam" id="PF00501">
    <property type="entry name" value="AMP-binding"/>
    <property type="match status" value="1"/>
</dbReference>
<feature type="domain" description="Carrier" evidence="3">
    <location>
        <begin position="550"/>
        <end position="627"/>
    </location>
</feature>
<dbReference type="InterPro" id="IPR025110">
    <property type="entry name" value="AMP-bd_C"/>
</dbReference>
<dbReference type="Gene3D" id="1.10.1200.10">
    <property type="entry name" value="ACP-like"/>
    <property type="match status" value="1"/>
</dbReference>
<comment type="caution">
    <text evidence="4">The sequence shown here is derived from an EMBL/GenBank/DDBJ whole genome shotgun (WGS) entry which is preliminary data.</text>
</comment>
<keyword evidence="1" id="KW-0596">Phosphopantetheine</keyword>
<dbReference type="AlphaFoldDB" id="A0ABD1YDJ5"/>
<dbReference type="InterPro" id="IPR020845">
    <property type="entry name" value="AMP-binding_CS"/>
</dbReference>
<gene>
    <name evidence="4" type="ORF">R1flu_013434</name>
</gene>
<dbReference type="InterPro" id="IPR042099">
    <property type="entry name" value="ANL_N_sf"/>
</dbReference>
<dbReference type="InterPro" id="IPR020459">
    <property type="entry name" value="AMP-binding"/>
</dbReference>